<protein>
    <submittedName>
        <fullName evidence="2">Transcriptional regulators of sugar metabolism</fullName>
    </submittedName>
</protein>
<dbReference type="PANTHER" id="PTHR36179:SF2">
    <property type="entry name" value="LUD DOMAIN-CONTAINING PROTEIN"/>
    <property type="match status" value="1"/>
</dbReference>
<dbReference type="EMBL" id="CEKZ01000003">
    <property type="protein sequence ID" value="CEQ03725.1"/>
    <property type="molecule type" value="Genomic_DNA"/>
</dbReference>
<dbReference type="InterPro" id="IPR024185">
    <property type="entry name" value="FTHF_cligase-like_sf"/>
</dbReference>
<name>A0A0C7G800_PARSO</name>
<dbReference type="OrthoDB" id="9809147at2"/>
<dbReference type="Pfam" id="PF02589">
    <property type="entry name" value="LUD_dom"/>
    <property type="match status" value="1"/>
</dbReference>
<feature type="domain" description="LUD" evidence="1">
    <location>
        <begin position="13"/>
        <end position="207"/>
    </location>
</feature>
<dbReference type="Gene3D" id="3.40.50.10420">
    <property type="entry name" value="NagB/RpiA/CoA transferase-like"/>
    <property type="match status" value="1"/>
</dbReference>
<dbReference type="InterPro" id="IPR009501">
    <property type="entry name" value="UCP020269"/>
</dbReference>
<reference evidence="2 3" key="1">
    <citation type="submission" date="2015-01" db="EMBL/GenBank/DDBJ databases">
        <authorList>
            <person name="Aslett A.Martin."/>
            <person name="De Silva Nishadi"/>
        </authorList>
    </citation>
    <scope>NUCLEOTIDE SEQUENCE [LARGE SCALE GENOMIC DNA]</scope>
    <source>
        <strain evidence="2 3">R28058</strain>
    </source>
</reference>
<evidence type="ECO:0000313" key="2">
    <source>
        <dbReference type="EMBL" id="CEQ03725.1"/>
    </source>
</evidence>
<dbReference type="SUPFAM" id="SSF100950">
    <property type="entry name" value="NagB/RpiA/CoA transferase-like"/>
    <property type="match status" value="1"/>
</dbReference>
<sequence length="213" mass="24484">MDNNLKWVNEKKIERTIKALEKNNMHGYFVNSKEEILEKIKEIVNEDSLVSCGGSQTLFETGVIEHLRSERYEFLDRYKDGLNPKEIKDIYRKAFMCDAYFTSTNALTENGELYNVDGNGNRVAAMLYGPDKVIVICGVNKIVKNVEEAIKRNESISAPVNAKRIDTKTPCKVTGYCMDCDSSDRICCEYTLIKRQRNKDRIHVIIIDDNFGY</sequence>
<gene>
    <name evidence="2" type="ORF">R28058_14581</name>
</gene>
<evidence type="ECO:0000259" key="1">
    <source>
        <dbReference type="Pfam" id="PF02589"/>
    </source>
</evidence>
<dbReference type="InterPro" id="IPR003741">
    <property type="entry name" value="LUD_dom"/>
</dbReference>
<dbReference type="InterPro" id="IPR037171">
    <property type="entry name" value="NagB/RpiA_transferase-like"/>
</dbReference>
<proteinExistence type="predicted"/>
<dbReference type="Proteomes" id="UP000049127">
    <property type="component" value="Unassembled WGS sequence"/>
</dbReference>
<accession>A0A0C7G800</accession>
<organism evidence="2 3">
    <name type="scientific">Paraclostridium sordellii</name>
    <name type="common">Clostridium sordellii</name>
    <dbReference type="NCBI Taxonomy" id="1505"/>
    <lineage>
        <taxon>Bacteria</taxon>
        <taxon>Bacillati</taxon>
        <taxon>Bacillota</taxon>
        <taxon>Clostridia</taxon>
        <taxon>Peptostreptococcales</taxon>
        <taxon>Peptostreptococcaceae</taxon>
        <taxon>Paraclostridium</taxon>
    </lineage>
</organism>
<evidence type="ECO:0000313" key="3">
    <source>
        <dbReference type="Proteomes" id="UP000049127"/>
    </source>
</evidence>
<dbReference type="PIRSF" id="PIRSF020269">
    <property type="entry name" value="DUF1121"/>
    <property type="match status" value="1"/>
</dbReference>
<dbReference type="RefSeq" id="WP_055341958.1">
    <property type="nucleotide sequence ID" value="NZ_CDNI01000003.1"/>
</dbReference>
<dbReference type="AlphaFoldDB" id="A0A0C7G800"/>
<dbReference type="PANTHER" id="PTHR36179">
    <property type="entry name" value="LUD_DOM DOMAIN-CONTAINING PROTEIN"/>
    <property type="match status" value="1"/>
</dbReference>